<gene>
    <name evidence="18" type="ORF">ILUMI_09340</name>
</gene>
<dbReference type="GO" id="GO:0033627">
    <property type="term" value="P:cell adhesion mediated by integrin"/>
    <property type="evidence" value="ECO:0007669"/>
    <property type="project" value="TreeGrafter"/>
</dbReference>
<dbReference type="PANTHER" id="PTHR23220">
    <property type="entry name" value="INTEGRIN ALPHA"/>
    <property type="match status" value="1"/>
</dbReference>
<dbReference type="InterPro" id="IPR048286">
    <property type="entry name" value="Integrin_alpha_Ig-like_3"/>
</dbReference>
<dbReference type="GO" id="GO:0005178">
    <property type="term" value="F:integrin binding"/>
    <property type="evidence" value="ECO:0007669"/>
    <property type="project" value="TreeGrafter"/>
</dbReference>
<dbReference type="Pfam" id="PF20805">
    <property type="entry name" value="Integrin_A_Ig_2"/>
    <property type="match status" value="1"/>
</dbReference>
<feature type="compositionally biased region" description="Polar residues" evidence="14">
    <location>
        <begin position="1482"/>
        <end position="1497"/>
    </location>
</feature>
<keyword evidence="6 13" id="KW-0130">Cell adhesion</keyword>
<keyword evidence="9 13" id="KW-0472">Membrane</keyword>
<dbReference type="InterPro" id="IPR032695">
    <property type="entry name" value="Integrin_dom_sf"/>
</dbReference>
<dbReference type="PANTHER" id="PTHR23220:SF133">
    <property type="entry name" value="INTEGRIN ALPHA-PS2"/>
    <property type="match status" value="1"/>
</dbReference>
<sequence>ADNLDFRLRKDDLKASEVVGLDVLIDWCQLPIVSKRNSSLMRNSSGIDIRQLIQQSLDNRPATTSTPEGPATDDNSYLGYSMVVGDFNGEGVQGVAVGMPRGGDMLQGKVLLYTWSLTNYINITGEQLGEYFGYAVAASDVDGDGRDDLIAGAPLHTEPNTEKKYEMGRVYIYYQGLNGEYSRKHILDGKKSKARFGLSLCTLGDLNLDGYGDFAVGAPYDGPNEAGAVYIFQGSASGVIAKYSQVIYAESVQASHVGYSPLSTFGFSLSGGLDLDGNDYPDLAVGAYLSDTAYFFRARPVVKINALIRFLPEGVRTIKLEEKKCPKPGSTVWVACTEIQVCLNYTGIGTPNRIELDLYYHLDSLKTDYSRMYLGADYGKEVTKNVVLFKDAQENCQERHWIYLDDQIVDKLTDLEISLNYSLRESYYQQTQRDPRSILVPIVDLSRPTIVNDSISIYKNCGLDNVCIPDLQLSVNTTVNSYVYEVGKSLEFDVMIKNVEDDSYNTKFFVHFPKGITFKVASKDDGTKLPCSSINETLLSCDIGNPLPKSSVIRFKLKVEPLPSQKILEPTYFFFMNVTSANPENSTTLSDNARNVSVDILVKAVLAIEGKSTPPSVYYNLSQYQSAEIKSDIEIGPSVIHSYTVTNNGPSDVEEVEIFIIWPMATSAGEDLLYLLEAPHTLGGVKCDPVDSNYREYPLALQKNVWNAINIKEINGSSVNIITRTLSNVTFYNLQGKKLQEIKVIGERETKEYWDEITTAASRFSEPVRVRSNSSSLVIKYEHGKEYETVVDHKQPNDPANYAEYNIDTSTITVIRYYRGPGNLIHEENITAETGSKLYKEHIERAKLRLGQPLLIETETTKRLDCKNSEGKVIHQQIFTSKGKEVPGGTESTVVTYYTVVTFHSSDGSVIKQEIIKEEPRSHAYWEQINEIISKYQMPVHFTANTTKIVKHYINEKETVQQFLEPILPHEQSITPQHKTTTTVTVKTARGETRTHAINAEKGSEEFNKQFNAIVSTYTAPFTVITETIVNITYLNNNGQSIHTGIIKETEEQYYRITQAETNSTTTISTVLFYDNRGNLIRQEEIRDNPESTAFWDRVNRIAGEYHQQIRILVTTRTKITFYVNGQPVRTQDIGQPLETAYTTQIATTVTSITVHNSKTSRILQEQTIPVEIGTTAYNDYIKKIINSFRDQPITIVTKTTYTITYRDSTGRVKYTGTSYKEERQSHEGTISTTTTQTRIITTILFYGPEGNILHRETISDSPGSAAYWERIRNAIVTLNVPLNIYTNTSESTTYYINGVESHTEHVAKKAGKYDEPFTPQIEISNVITFYDSNRQVISQRTLNGELTAEDTARLLADFNRAQRGQFTMETNTTKTITYVSRNGNVLHSDAVWFSPKPNTDYRTKVVTETTFTVYGPDRRTIIHQETIQGEPGSTAYNNVVSNIISKYPGSITIYTNSTKTITYYNAEGRSVEKKTIPEPRSTVQQESTSTHGRGTTSIIFYGADGKPIHREDIQGLLGHELNAKLNEIARGYEGVMKNYEAQYTQDRNVGGSVTHVDTPYPGNRPHSSGHHFTDFGTAHNQGQTQWNTGYNNQSYQYNEGRQSGGYDQRYGGSFNLQSLDVNQHDLGSFAKGGQGFRTGGIDLGISSGVIDQNVDGQARNNFETRTSYDGSHNYLSGVQTHGTYRHDSRQHNGRNKRQVDTTDNDIKKLSNCATSRCVTIRCVTGPIKNRHEVHIALRARINVQTLKNISTTQPVDIQSMLLARISHFQGISGLPAQRLLYRQQIITSVMAPKPDVKPDIVPLWVVIVSAVAGTLILLLLIFLLHKVGCFYLLFYCM</sequence>
<feature type="region of interest" description="Disordered" evidence="14">
    <location>
        <begin position="1478"/>
        <end position="1497"/>
    </location>
</feature>
<dbReference type="InterPro" id="IPR048285">
    <property type="entry name" value="Integrin_alpha_Ig-like_2"/>
</dbReference>
<evidence type="ECO:0000256" key="7">
    <source>
        <dbReference type="ARBA" id="ARBA00022989"/>
    </source>
</evidence>
<feature type="transmembrane region" description="Helical" evidence="13">
    <location>
        <begin position="1802"/>
        <end position="1825"/>
    </location>
</feature>
<dbReference type="InterPro" id="IPR013517">
    <property type="entry name" value="FG-GAP"/>
</dbReference>
<dbReference type="InterPro" id="IPR013649">
    <property type="entry name" value="Integrin_alpha_Ig-like_1"/>
</dbReference>
<evidence type="ECO:0000313" key="19">
    <source>
        <dbReference type="Proteomes" id="UP000801492"/>
    </source>
</evidence>
<evidence type="ECO:0000256" key="14">
    <source>
        <dbReference type="SAM" id="MobiDB-lite"/>
    </source>
</evidence>
<organism evidence="18 19">
    <name type="scientific">Ignelater luminosus</name>
    <name type="common">Cucubano</name>
    <name type="synonym">Pyrophorus luminosus</name>
    <dbReference type="NCBI Taxonomy" id="2038154"/>
    <lineage>
        <taxon>Eukaryota</taxon>
        <taxon>Metazoa</taxon>
        <taxon>Ecdysozoa</taxon>
        <taxon>Arthropoda</taxon>
        <taxon>Hexapoda</taxon>
        <taxon>Insecta</taxon>
        <taxon>Pterygota</taxon>
        <taxon>Neoptera</taxon>
        <taxon>Endopterygota</taxon>
        <taxon>Coleoptera</taxon>
        <taxon>Polyphaga</taxon>
        <taxon>Elateriformia</taxon>
        <taxon>Elateroidea</taxon>
        <taxon>Elateridae</taxon>
        <taxon>Agrypninae</taxon>
        <taxon>Pyrophorini</taxon>
        <taxon>Ignelater</taxon>
    </lineage>
</organism>
<accession>A0A8K0D9D5</accession>
<feature type="domain" description="Integrin alpha second immunoglobulin-like" evidence="16">
    <location>
        <begin position="461"/>
        <end position="598"/>
    </location>
</feature>
<evidence type="ECO:0000256" key="1">
    <source>
        <dbReference type="ARBA" id="ARBA00004479"/>
    </source>
</evidence>
<dbReference type="GO" id="GO:0007157">
    <property type="term" value="P:heterophilic cell-cell adhesion via plasma membrane cell adhesion molecules"/>
    <property type="evidence" value="ECO:0007669"/>
    <property type="project" value="UniProtKB-ARBA"/>
</dbReference>
<evidence type="ECO:0000256" key="10">
    <source>
        <dbReference type="ARBA" id="ARBA00023170"/>
    </source>
</evidence>
<evidence type="ECO:0000256" key="12">
    <source>
        <dbReference type="PROSITE-ProRule" id="PRU00803"/>
    </source>
</evidence>
<feature type="region of interest" description="Disordered" evidence="14">
    <location>
        <begin position="1663"/>
        <end position="1702"/>
    </location>
</feature>
<feature type="domain" description="Integrin alpha first immunoglubulin-like" evidence="15">
    <location>
        <begin position="298"/>
        <end position="459"/>
    </location>
</feature>
<feature type="repeat" description="FG-GAP" evidence="12">
    <location>
        <begin position="64"/>
        <end position="117"/>
    </location>
</feature>
<evidence type="ECO:0000256" key="9">
    <source>
        <dbReference type="ARBA" id="ARBA00023136"/>
    </source>
</evidence>
<feature type="non-terminal residue" evidence="18">
    <location>
        <position position="1"/>
    </location>
</feature>
<dbReference type="Gene3D" id="2.60.40.1510">
    <property type="entry name" value="ntegrin, alpha v. Chain A, domain 3"/>
    <property type="match status" value="1"/>
</dbReference>
<feature type="region of interest" description="Disordered" evidence="14">
    <location>
        <begin position="1568"/>
        <end position="1588"/>
    </location>
</feature>
<dbReference type="GO" id="GO:0009897">
    <property type="term" value="C:external side of plasma membrane"/>
    <property type="evidence" value="ECO:0007669"/>
    <property type="project" value="TreeGrafter"/>
</dbReference>
<evidence type="ECO:0000256" key="3">
    <source>
        <dbReference type="ARBA" id="ARBA00022692"/>
    </source>
</evidence>
<dbReference type="Pfam" id="PF20806">
    <property type="entry name" value="Integrin_A_Ig_3"/>
    <property type="match status" value="2"/>
</dbReference>
<name>A0A8K0D9D5_IGNLU</name>
<keyword evidence="11" id="KW-0325">Glycoprotein</keyword>
<protein>
    <recommendedName>
        <fullName evidence="20">Integrin alpha-2 domain-containing protein</fullName>
    </recommendedName>
</protein>
<evidence type="ECO:0008006" key="20">
    <source>
        <dbReference type="Google" id="ProtNLM"/>
    </source>
</evidence>
<dbReference type="OrthoDB" id="5317514at2759"/>
<evidence type="ECO:0000259" key="16">
    <source>
        <dbReference type="Pfam" id="PF20805"/>
    </source>
</evidence>
<feature type="domain" description="Integrin alpha third immunoglobulin-like" evidence="17">
    <location>
        <begin position="607"/>
        <end position="691"/>
    </location>
</feature>
<dbReference type="Gene3D" id="1.20.5.930">
    <property type="entry name" value="Bicelle-embedded integrin alpha(iib) transmembrane segment"/>
    <property type="match status" value="1"/>
</dbReference>
<comment type="similarity">
    <text evidence="2 13">Belongs to the integrin alpha chain family.</text>
</comment>
<dbReference type="InterPro" id="IPR000413">
    <property type="entry name" value="Integrin_alpha"/>
</dbReference>
<dbReference type="PRINTS" id="PR01185">
    <property type="entry name" value="INTEGRINA"/>
</dbReference>
<keyword evidence="19" id="KW-1185">Reference proteome</keyword>
<keyword evidence="10 13" id="KW-0675">Receptor</keyword>
<comment type="subcellular location">
    <subcellularLocation>
        <location evidence="1 13">Membrane</location>
        <topology evidence="1 13">Single-pass type I membrane protein</topology>
    </subcellularLocation>
</comment>
<keyword evidence="3 13" id="KW-0812">Transmembrane</keyword>
<keyword evidence="4" id="KW-0732">Signal</keyword>
<evidence type="ECO:0000256" key="5">
    <source>
        <dbReference type="ARBA" id="ARBA00022737"/>
    </source>
</evidence>
<dbReference type="Gene3D" id="2.60.40.1530">
    <property type="entry name" value="ntegrin, alpha v. Chain A, domain 4"/>
    <property type="match status" value="2"/>
</dbReference>
<proteinExistence type="inferred from homology"/>
<evidence type="ECO:0000256" key="13">
    <source>
        <dbReference type="RuleBase" id="RU003762"/>
    </source>
</evidence>
<dbReference type="Pfam" id="PF01839">
    <property type="entry name" value="FG-GAP"/>
    <property type="match status" value="2"/>
</dbReference>
<dbReference type="InterPro" id="IPR013519">
    <property type="entry name" value="Int_alpha_beta-p"/>
</dbReference>
<evidence type="ECO:0000256" key="11">
    <source>
        <dbReference type="ARBA" id="ARBA00023180"/>
    </source>
</evidence>
<dbReference type="EMBL" id="VTPC01004709">
    <property type="protein sequence ID" value="KAF2896830.1"/>
    <property type="molecule type" value="Genomic_DNA"/>
</dbReference>
<feature type="domain" description="Integrin alpha third immunoglobulin-like" evidence="17">
    <location>
        <begin position="1691"/>
        <end position="1760"/>
    </location>
</feature>
<evidence type="ECO:0000313" key="18">
    <source>
        <dbReference type="EMBL" id="KAF2896830.1"/>
    </source>
</evidence>
<evidence type="ECO:0000256" key="2">
    <source>
        <dbReference type="ARBA" id="ARBA00008054"/>
    </source>
</evidence>
<dbReference type="InterPro" id="IPR028994">
    <property type="entry name" value="Integrin_alpha_N"/>
</dbReference>
<dbReference type="GO" id="GO:0007229">
    <property type="term" value="P:integrin-mediated signaling pathway"/>
    <property type="evidence" value="ECO:0007669"/>
    <property type="project" value="UniProtKB-KW"/>
</dbReference>
<feature type="repeat" description="FG-GAP" evidence="12">
    <location>
        <begin position="250"/>
        <end position="313"/>
    </location>
</feature>
<feature type="repeat" description="FG-GAP" evidence="12">
    <location>
        <begin position="183"/>
        <end position="241"/>
    </location>
</feature>
<feature type="compositionally biased region" description="Polar residues" evidence="14">
    <location>
        <begin position="1663"/>
        <end position="1683"/>
    </location>
</feature>
<dbReference type="Proteomes" id="UP000801492">
    <property type="component" value="Unassembled WGS sequence"/>
</dbReference>
<evidence type="ECO:0000259" key="17">
    <source>
        <dbReference type="Pfam" id="PF20806"/>
    </source>
</evidence>
<dbReference type="GO" id="GO:0007160">
    <property type="term" value="P:cell-matrix adhesion"/>
    <property type="evidence" value="ECO:0007669"/>
    <property type="project" value="TreeGrafter"/>
</dbReference>
<comment type="caution">
    <text evidence="18">The sequence shown here is derived from an EMBL/GenBank/DDBJ whole genome shotgun (WGS) entry which is preliminary data.</text>
</comment>
<evidence type="ECO:0000256" key="6">
    <source>
        <dbReference type="ARBA" id="ARBA00022889"/>
    </source>
</evidence>
<evidence type="ECO:0000256" key="4">
    <source>
        <dbReference type="ARBA" id="ARBA00022729"/>
    </source>
</evidence>
<evidence type="ECO:0000259" key="15">
    <source>
        <dbReference type="Pfam" id="PF08441"/>
    </source>
</evidence>
<dbReference type="SUPFAM" id="SSF69318">
    <property type="entry name" value="Integrin alpha N-terminal domain"/>
    <property type="match status" value="1"/>
</dbReference>
<dbReference type="GO" id="GO:0008305">
    <property type="term" value="C:integrin complex"/>
    <property type="evidence" value="ECO:0007669"/>
    <property type="project" value="InterPro"/>
</dbReference>
<keyword evidence="7 13" id="KW-1133">Transmembrane helix</keyword>
<dbReference type="SMART" id="SM00191">
    <property type="entry name" value="Int_alpha"/>
    <property type="match status" value="4"/>
</dbReference>
<dbReference type="Pfam" id="PF08441">
    <property type="entry name" value="Integrin_A_Ig_1"/>
    <property type="match status" value="1"/>
</dbReference>
<evidence type="ECO:0000256" key="8">
    <source>
        <dbReference type="ARBA" id="ARBA00023037"/>
    </source>
</evidence>
<dbReference type="Gene3D" id="2.60.40.1460">
    <property type="entry name" value="Integrin domains. Chain A, domain 2"/>
    <property type="match status" value="1"/>
</dbReference>
<dbReference type="Gene3D" id="2.130.10.130">
    <property type="entry name" value="Integrin alpha, N-terminal"/>
    <property type="match status" value="1"/>
</dbReference>
<reference evidence="18" key="1">
    <citation type="submission" date="2019-08" db="EMBL/GenBank/DDBJ databases">
        <title>The genome of the North American firefly Photinus pyralis.</title>
        <authorList>
            <consortium name="Photinus pyralis genome working group"/>
            <person name="Fallon T.R."/>
            <person name="Sander Lower S.E."/>
            <person name="Weng J.-K."/>
        </authorList>
    </citation>
    <scope>NUCLEOTIDE SEQUENCE</scope>
    <source>
        <strain evidence="18">TRF0915ILg1</strain>
        <tissue evidence="18">Whole body</tissue>
    </source>
</reference>
<feature type="repeat" description="FG-GAP" evidence="12">
    <location>
        <begin position="118"/>
        <end position="182"/>
    </location>
</feature>
<keyword evidence="8 13" id="KW-0401">Integrin</keyword>
<dbReference type="PROSITE" id="PS51470">
    <property type="entry name" value="FG_GAP"/>
    <property type="match status" value="4"/>
</dbReference>
<keyword evidence="5" id="KW-0677">Repeat</keyword>
<feature type="compositionally biased region" description="Polar residues" evidence="14">
    <location>
        <begin position="1579"/>
        <end position="1588"/>
    </location>
</feature>
<dbReference type="SUPFAM" id="SSF69179">
    <property type="entry name" value="Integrin domains"/>
    <property type="match status" value="3"/>
</dbReference>
<dbReference type="GO" id="GO:0048513">
    <property type="term" value="P:animal organ development"/>
    <property type="evidence" value="ECO:0007669"/>
    <property type="project" value="UniProtKB-ARBA"/>
</dbReference>